<evidence type="ECO:0000259" key="6">
    <source>
        <dbReference type="PROSITE" id="PS51017"/>
    </source>
</evidence>
<protein>
    <submittedName>
        <fullName evidence="7">Zinc finger protein CONSTANS-LIKE 5</fullName>
    </submittedName>
</protein>
<feature type="region of interest" description="Disordered" evidence="4">
    <location>
        <begin position="165"/>
        <end position="196"/>
    </location>
</feature>
<feature type="domain" description="CCT" evidence="6">
    <location>
        <begin position="194"/>
        <end position="236"/>
    </location>
</feature>
<feature type="non-terminal residue" evidence="7">
    <location>
        <position position="1"/>
    </location>
</feature>
<evidence type="ECO:0000256" key="5">
    <source>
        <dbReference type="SAM" id="SignalP"/>
    </source>
</evidence>
<dbReference type="GO" id="GO:0009909">
    <property type="term" value="P:regulation of flower development"/>
    <property type="evidence" value="ECO:0007669"/>
    <property type="project" value="InterPro"/>
</dbReference>
<feature type="compositionally biased region" description="Basic and acidic residues" evidence="4">
    <location>
        <begin position="176"/>
        <end position="196"/>
    </location>
</feature>
<dbReference type="AlphaFoldDB" id="A0A1D1XI80"/>
<keyword evidence="2 3" id="KW-0539">Nucleus</keyword>
<dbReference type="InterPro" id="IPR010402">
    <property type="entry name" value="CCT_domain"/>
</dbReference>
<dbReference type="PANTHER" id="PTHR31319:SF98">
    <property type="entry name" value="TRANSCRIPTION FACTOR GHD7"/>
    <property type="match status" value="1"/>
</dbReference>
<accession>A0A1D1XI80</accession>
<organism evidence="7">
    <name type="scientific">Anthurium amnicola</name>
    <dbReference type="NCBI Taxonomy" id="1678845"/>
    <lineage>
        <taxon>Eukaryota</taxon>
        <taxon>Viridiplantae</taxon>
        <taxon>Streptophyta</taxon>
        <taxon>Embryophyta</taxon>
        <taxon>Tracheophyta</taxon>
        <taxon>Spermatophyta</taxon>
        <taxon>Magnoliopsida</taxon>
        <taxon>Liliopsida</taxon>
        <taxon>Araceae</taxon>
        <taxon>Pothoideae</taxon>
        <taxon>Potheae</taxon>
        <taxon>Anthurium</taxon>
    </lineage>
</organism>
<reference evidence="7" key="1">
    <citation type="submission" date="2015-07" db="EMBL/GenBank/DDBJ databases">
        <title>Transcriptome Assembly of Anthurium amnicola.</title>
        <authorList>
            <person name="Suzuki J."/>
        </authorList>
    </citation>
    <scope>NUCLEOTIDE SEQUENCE</scope>
</reference>
<dbReference type="Pfam" id="PF06203">
    <property type="entry name" value="CCT"/>
    <property type="match status" value="1"/>
</dbReference>
<proteinExistence type="predicted"/>
<evidence type="ECO:0000256" key="3">
    <source>
        <dbReference type="PROSITE-ProRule" id="PRU00357"/>
    </source>
</evidence>
<dbReference type="GO" id="GO:0003700">
    <property type="term" value="F:DNA-binding transcription factor activity"/>
    <property type="evidence" value="ECO:0007669"/>
    <property type="project" value="TreeGrafter"/>
</dbReference>
<dbReference type="EMBL" id="GDJX01025850">
    <property type="protein sequence ID" value="JAT42086.1"/>
    <property type="molecule type" value="Transcribed_RNA"/>
</dbReference>
<evidence type="ECO:0000313" key="7">
    <source>
        <dbReference type="EMBL" id="JAT42086.1"/>
    </source>
</evidence>
<feature type="signal peptide" evidence="5">
    <location>
        <begin position="1"/>
        <end position="20"/>
    </location>
</feature>
<keyword evidence="5" id="KW-0732">Signal</keyword>
<name>A0A1D1XI80_9ARAE</name>
<feature type="region of interest" description="Disordered" evidence="4">
    <location>
        <begin position="87"/>
        <end position="110"/>
    </location>
</feature>
<dbReference type="PANTHER" id="PTHR31319">
    <property type="entry name" value="ZINC FINGER PROTEIN CONSTANS-LIKE 4"/>
    <property type="match status" value="1"/>
</dbReference>
<evidence type="ECO:0000256" key="2">
    <source>
        <dbReference type="ARBA" id="ARBA00023242"/>
    </source>
</evidence>
<dbReference type="GO" id="GO:0005634">
    <property type="term" value="C:nucleus"/>
    <property type="evidence" value="ECO:0007669"/>
    <property type="project" value="UniProtKB-SubCell"/>
</dbReference>
<dbReference type="InterPro" id="IPR045281">
    <property type="entry name" value="CONSTANS-like"/>
</dbReference>
<comment type="subcellular location">
    <subcellularLocation>
        <location evidence="1 3">Nucleus</location>
    </subcellularLocation>
</comment>
<feature type="chain" id="PRO_5008899500" evidence="5">
    <location>
        <begin position="21"/>
        <end position="270"/>
    </location>
</feature>
<gene>
    <name evidence="7" type="primary">COL5_5</name>
    <name evidence="7" type="ORF">g.108728</name>
</gene>
<evidence type="ECO:0000256" key="4">
    <source>
        <dbReference type="SAM" id="MobiDB-lite"/>
    </source>
</evidence>
<evidence type="ECO:0000256" key="1">
    <source>
        <dbReference type="ARBA" id="ARBA00004123"/>
    </source>
</evidence>
<sequence>LSLSLSLLLWLLPLPPPKQPARYLVAMAWLEQCEVCGGGGFFCCHRSPDLNQAAAGGGSPGVLQEFQFFGRQGGGGGVAWLANGADAGDTVSDDRTPPPPPVAPTTTAAWEDTDCRRDYYSPRWPTLESCSMAASLPEPATGSSLVDASSLGPVISAAATTMALGSGEASNPEAGEADKSASSGKDDSGSSMGREARVLRYLEKKKRRRFGKQIRYASRKAYAETRPRIRGRFAKAPEAAAAAAPIPSPHQYDPDHVGVGWSFSTFLPRS</sequence>
<dbReference type="PROSITE" id="PS51017">
    <property type="entry name" value="CCT"/>
    <property type="match status" value="1"/>
</dbReference>